<dbReference type="AlphaFoldDB" id="A0AAV7T2U5"/>
<evidence type="ECO:0000256" key="1">
    <source>
        <dbReference type="SAM" id="MobiDB-lite"/>
    </source>
</evidence>
<sequence length="145" mass="16299">MPFFGADDRSPIFRVKPWPVGGGVPWAFVVFSLEETRGRADQAPTGDQKNPKGPPELFKSRCRSVVTNPIPNANNTDDFSEILTNFPTRNTERKGTRPNPMAEKKQSKMESTPIRNGAERGGVPRSRDSKDFFEEKQLVTLRAQH</sequence>
<gene>
    <name evidence="2" type="ORF">NDU88_002316</name>
</gene>
<accession>A0AAV7T2U5</accession>
<evidence type="ECO:0000313" key="2">
    <source>
        <dbReference type="EMBL" id="KAJ1170439.1"/>
    </source>
</evidence>
<organism evidence="2 3">
    <name type="scientific">Pleurodeles waltl</name>
    <name type="common">Iberian ribbed newt</name>
    <dbReference type="NCBI Taxonomy" id="8319"/>
    <lineage>
        <taxon>Eukaryota</taxon>
        <taxon>Metazoa</taxon>
        <taxon>Chordata</taxon>
        <taxon>Craniata</taxon>
        <taxon>Vertebrata</taxon>
        <taxon>Euteleostomi</taxon>
        <taxon>Amphibia</taxon>
        <taxon>Batrachia</taxon>
        <taxon>Caudata</taxon>
        <taxon>Salamandroidea</taxon>
        <taxon>Salamandridae</taxon>
        <taxon>Pleurodelinae</taxon>
        <taxon>Pleurodeles</taxon>
    </lineage>
</organism>
<proteinExistence type="predicted"/>
<feature type="compositionally biased region" description="Polar residues" evidence="1">
    <location>
        <begin position="65"/>
        <end position="89"/>
    </location>
</feature>
<dbReference type="EMBL" id="JANPWB010000007">
    <property type="protein sequence ID" value="KAJ1170439.1"/>
    <property type="molecule type" value="Genomic_DNA"/>
</dbReference>
<name>A0AAV7T2U5_PLEWA</name>
<evidence type="ECO:0000313" key="3">
    <source>
        <dbReference type="Proteomes" id="UP001066276"/>
    </source>
</evidence>
<reference evidence="2" key="1">
    <citation type="journal article" date="2022" name="bioRxiv">
        <title>Sequencing and chromosome-scale assembly of the giantPleurodeles waltlgenome.</title>
        <authorList>
            <person name="Brown T."/>
            <person name="Elewa A."/>
            <person name="Iarovenko S."/>
            <person name="Subramanian E."/>
            <person name="Araus A.J."/>
            <person name="Petzold A."/>
            <person name="Susuki M."/>
            <person name="Suzuki K.-i.T."/>
            <person name="Hayashi T."/>
            <person name="Toyoda A."/>
            <person name="Oliveira C."/>
            <person name="Osipova E."/>
            <person name="Leigh N.D."/>
            <person name="Simon A."/>
            <person name="Yun M.H."/>
        </authorList>
    </citation>
    <scope>NUCLEOTIDE SEQUENCE</scope>
    <source>
        <strain evidence="2">20211129_DDA</strain>
        <tissue evidence="2">Liver</tissue>
    </source>
</reference>
<feature type="region of interest" description="Disordered" evidence="1">
    <location>
        <begin position="38"/>
        <end position="145"/>
    </location>
</feature>
<feature type="compositionally biased region" description="Basic and acidic residues" evidence="1">
    <location>
        <begin position="125"/>
        <end position="137"/>
    </location>
</feature>
<comment type="caution">
    <text evidence="2">The sequence shown here is derived from an EMBL/GenBank/DDBJ whole genome shotgun (WGS) entry which is preliminary data.</text>
</comment>
<protein>
    <submittedName>
        <fullName evidence="2">Uncharacterized protein</fullName>
    </submittedName>
</protein>
<keyword evidence="3" id="KW-1185">Reference proteome</keyword>
<dbReference type="Proteomes" id="UP001066276">
    <property type="component" value="Chromosome 4_1"/>
</dbReference>